<dbReference type="AlphaFoldDB" id="A0A640SUP7"/>
<dbReference type="RefSeq" id="WP_190143623.1">
    <property type="nucleotide sequence ID" value="NZ_BLIO01000001.1"/>
</dbReference>
<organism evidence="5 6">
    <name type="scientific">Streptomyces glebosus</name>
    <dbReference type="NCBI Taxonomy" id="249580"/>
    <lineage>
        <taxon>Bacteria</taxon>
        <taxon>Bacillati</taxon>
        <taxon>Actinomycetota</taxon>
        <taxon>Actinomycetes</taxon>
        <taxon>Kitasatosporales</taxon>
        <taxon>Streptomycetaceae</taxon>
        <taxon>Streptomyces</taxon>
    </lineage>
</organism>
<dbReference type="PANTHER" id="PTHR43214:SF24">
    <property type="entry name" value="TRANSCRIPTIONAL REGULATORY PROTEIN NARL-RELATED"/>
    <property type="match status" value="1"/>
</dbReference>
<sequence>MRPPALTVVASDPITRDGVCSWFRASGLVRLLPPGAVADADVTVLFAHQVAEDTLATMRQLVQQAAKPAMKFVLVADHISEVELMRAVRYGLVGFVPRSRGCMDQVLQAVLRSREGGVQFPDVLVKSLIDQMRSLQEDVLEPHGLNVAGFKDREVEVLKLLAEGMDTAAVARQLNYSQRTIKNILAGLVLRLGLRNRTQAIVYAMRAGVI</sequence>
<dbReference type="PROSITE" id="PS50043">
    <property type="entry name" value="HTH_LUXR_2"/>
    <property type="match status" value="1"/>
</dbReference>
<dbReference type="InterPro" id="IPR039420">
    <property type="entry name" value="WalR-like"/>
</dbReference>
<dbReference type="SMART" id="SM00421">
    <property type="entry name" value="HTH_LUXR"/>
    <property type="match status" value="1"/>
</dbReference>
<gene>
    <name evidence="5" type="ORF">Sgleb_13020</name>
</gene>
<comment type="caution">
    <text evidence="5">The sequence shown here is derived from an EMBL/GenBank/DDBJ whole genome shotgun (WGS) entry which is preliminary data.</text>
</comment>
<dbReference type="Proteomes" id="UP000430079">
    <property type="component" value="Unassembled WGS sequence"/>
</dbReference>
<evidence type="ECO:0000256" key="3">
    <source>
        <dbReference type="ARBA" id="ARBA00023163"/>
    </source>
</evidence>
<evidence type="ECO:0000313" key="6">
    <source>
        <dbReference type="Proteomes" id="UP000430079"/>
    </source>
</evidence>
<dbReference type="PANTHER" id="PTHR43214">
    <property type="entry name" value="TWO-COMPONENT RESPONSE REGULATOR"/>
    <property type="match status" value="1"/>
</dbReference>
<evidence type="ECO:0000256" key="2">
    <source>
        <dbReference type="ARBA" id="ARBA00023125"/>
    </source>
</evidence>
<reference evidence="5 6" key="1">
    <citation type="submission" date="2019-12" db="EMBL/GenBank/DDBJ databases">
        <title>Whole genome shotgun sequence of Streptomyces hygroscopicus subsp. glebosus NBRC 13786.</title>
        <authorList>
            <person name="Ichikawa N."/>
            <person name="Kimura A."/>
            <person name="Kitahashi Y."/>
            <person name="Komaki H."/>
            <person name="Tamura T."/>
        </authorList>
    </citation>
    <scope>NUCLEOTIDE SEQUENCE [LARGE SCALE GENOMIC DNA]</scope>
    <source>
        <strain evidence="5 6">NBRC 13786</strain>
    </source>
</reference>
<dbReference type="Gene3D" id="3.40.50.2300">
    <property type="match status" value="1"/>
</dbReference>
<dbReference type="InterPro" id="IPR000792">
    <property type="entry name" value="Tscrpt_reg_LuxR_C"/>
</dbReference>
<dbReference type="GO" id="GO:0003677">
    <property type="term" value="F:DNA binding"/>
    <property type="evidence" value="ECO:0007669"/>
    <property type="project" value="UniProtKB-KW"/>
</dbReference>
<dbReference type="EMBL" id="BLIO01000001">
    <property type="protein sequence ID" value="GFE13255.1"/>
    <property type="molecule type" value="Genomic_DNA"/>
</dbReference>
<protein>
    <submittedName>
        <fullName evidence="5">Helix-turn-helix transcriptional regulator</fullName>
    </submittedName>
</protein>
<evidence type="ECO:0000259" key="4">
    <source>
        <dbReference type="PROSITE" id="PS50043"/>
    </source>
</evidence>
<keyword evidence="6" id="KW-1185">Reference proteome</keyword>
<dbReference type="PRINTS" id="PR00038">
    <property type="entry name" value="HTHLUXR"/>
</dbReference>
<dbReference type="InterPro" id="IPR016032">
    <property type="entry name" value="Sig_transdc_resp-reg_C-effctor"/>
</dbReference>
<dbReference type="Pfam" id="PF00196">
    <property type="entry name" value="GerE"/>
    <property type="match status" value="1"/>
</dbReference>
<dbReference type="GO" id="GO:0006355">
    <property type="term" value="P:regulation of DNA-templated transcription"/>
    <property type="evidence" value="ECO:0007669"/>
    <property type="project" value="InterPro"/>
</dbReference>
<keyword evidence="1" id="KW-0805">Transcription regulation</keyword>
<dbReference type="CDD" id="cd06170">
    <property type="entry name" value="LuxR_C_like"/>
    <property type="match status" value="1"/>
</dbReference>
<dbReference type="SUPFAM" id="SSF46894">
    <property type="entry name" value="C-terminal effector domain of the bipartite response regulators"/>
    <property type="match status" value="1"/>
</dbReference>
<feature type="domain" description="HTH luxR-type" evidence="4">
    <location>
        <begin position="143"/>
        <end position="208"/>
    </location>
</feature>
<accession>A0A640SUP7</accession>
<proteinExistence type="predicted"/>
<evidence type="ECO:0000256" key="1">
    <source>
        <dbReference type="ARBA" id="ARBA00023015"/>
    </source>
</evidence>
<evidence type="ECO:0000313" key="5">
    <source>
        <dbReference type="EMBL" id="GFE13255.1"/>
    </source>
</evidence>
<keyword evidence="2" id="KW-0238">DNA-binding</keyword>
<name>A0A640SUP7_9ACTN</name>
<keyword evidence="3" id="KW-0804">Transcription</keyword>